<sequence length="729" mass="83151">MYRPAAAKSDHAAFDIPSSRPLTSPKLHTRHKRSRSRSKLPPALYDILYVYPASFRTLLFLLIIGGILFWLSTHLFVFARFMFVDTVFSAGWFASHHLALRKQPLLFVHSPWSAAIVWETTQPRSEGNHKHVGIGLRYWKQIQTNTRASGFGFPKTTAKPHLIAPKVQVEQAEGREGRNRWVHSVHLDHLESGTTYEYELVLESGSIDPLTGLPATVRTYGNYQFKWLGVNPPDPASVDHLSSMVVTTNKTISPIEMFVIGDTHSSPGTLRPLIKKAHNLKSYLPPRGSLFGVRNITNSPPPSHPHLMIHMGNAVQEARDLKQWQTEFWDPVTFQQKSSSEIPIIYARGSHDFDVKGKSIYTAGLSHVQVGEINRTRVALLKNQKNRVILPGVSIAERQYGAILSAPRDHRTRGTFFAYSPHPRARVLVLDSNLAVDRQAFFKSRSSLTEVGDQEHWLLWEMARPEWKEASLRLIVVNQAPFVEHADEQMWKHDKDAQLNHYIRTVYAPHFHATSDVTRMYDIPPATLVISSNEVPAYSRGLLRTYFTPYFFENGPSSNIPPSLIKQHEMARYSDLDPHSHEEDHGVIYVVTPGSGKYQKNAPSKVEHWGFYETSQSHLKQHKTRATSGGGADYFSPLTLDMAPEFETDEMWLEDSHENTARRQRWSDENVRVYRIAGSQLPCPIKYSEGDHHIKQYTAIDRLYWRTMDAKGRLVDRFVVEATSCRQTN</sequence>
<dbReference type="InterPro" id="IPR029052">
    <property type="entry name" value="Metallo-depent_PP-like"/>
</dbReference>
<gene>
    <name evidence="4" type="ORF">PGT21_003825</name>
    <name evidence="5" type="ORF">PGTUg99_013643</name>
</gene>
<feature type="transmembrane region" description="Helical" evidence="3">
    <location>
        <begin position="43"/>
        <end position="71"/>
    </location>
</feature>
<organism evidence="5 7">
    <name type="scientific">Puccinia graminis f. sp. tritici</name>
    <dbReference type="NCBI Taxonomy" id="56615"/>
    <lineage>
        <taxon>Eukaryota</taxon>
        <taxon>Fungi</taxon>
        <taxon>Dikarya</taxon>
        <taxon>Basidiomycota</taxon>
        <taxon>Pucciniomycotina</taxon>
        <taxon>Pucciniomycetes</taxon>
        <taxon>Pucciniales</taxon>
        <taxon>Pucciniaceae</taxon>
        <taxon>Puccinia</taxon>
    </lineage>
</organism>
<evidence type="ECO:0000256" key="3">
    <source>
        <dbReference type="SAM" id="Phobius"/>
    </source>
</evidence>
<dbReference type="Proteomes" id="UP000325313">
    <property type="component" value="Unassembled WGS sequence"/>
</dbReference>
<dbReference type="EMBL" id="VSWC01000197">
    <property type="protein sequence ID" value="KAA1064463.1"/>
    <property type="molecule type" value="Genomic_DNA"/>
</dbReference>
<keyword evidence="6" id="KW-1185">Reference proteome</keyword>
<dbReference type="SUPFAM" id="SSF56300">
    <property type="entry name" value="Metallo-dependent phosphatases"/>
    <property type="match status" value="1"/>
</dbReference>
<dbReference type="PANTHER" id="PTHR22953">
    <property type="entry name" value="ACID PHOSPHATASE RELATED"/>
    <property type="match status" value="1"/>
</dbReference>
<evidence type="ECO:0000313" key="5">
    <source>
        <dbReference type="EMBL" id="KAA1128479.1"/>
    </source>
</evidence>
<name>A0A5B0RSZ4_PUCGR</name>
<dbReference type="AlphaFoldDB" id="A0A5B0RSZ4"/>
<keyword evidence="1" id="KW-0732">Signal</keyword>
<evidence type="ECO:0000313" key="4">
    <source>
        <dbReference type="EMBL" id="KAA1064463.1"/>
    </source>
</evidence>
<comment type="caution">
    <text evidence="5">The sequence shown here is derived from an EMBL/GenBank/DDBJ whole genome shotgun (WGS) entry which is preliminary data.</text>
</comment>
<keyword evidence="3" id="KW-1133">Transmembrane helix</keyword>
<dbReference type="OMA" id="TPRDHRT"/>
<feature type="region of interest" description="Disordered" evidence="2">
    <location>
        <begin position="1"/>
        <end position="35"/>
    </location>
</feature>
<accession>A0A5B0RSZ4</accession>
<proteinExistence type="predicted"/>
<keyword evidence="3" id="KW-0472">Membrane</keyword>
<dbReference type="Proteomes" id="UP000324748">
    <property type="component" value="Unassembled WGS sequence"/>
</dbReference>
<dbReference type="InterPro" id="IPR039331">
    <property type="entry name" value="PAPs-like"/>
</dbReference>
<reference evidence="6 7" key="1">
    <citation type="submission" date="2019-05" db="EMBL/GenBank/DDBJ databases">
        <title>Emergence of the Ug99 lineage of the wheat stem rust pathogen through somatic hybridization.</title>
        <authorList>
            <person name="Li F."/>
            <person name="Upadhyaya N.M."/>
            <person name="Sperschneider J."/>
            <person name="Matny O."/>
            <person name="Nguyen-Phuc H."/>
            <person name="Mago R."/>
            <person name="Raley C."/>
            <person name="Miller M.E."/>
            <person name="Silverstein K.A.T."/>
            <person name="Henningsen E."/>
            <person name="Hirsch C.D."/>
            <person name="Visser B."/>
            <person name="Pretorius Z.A."/>
            <person name="Steffenson B.J."/>
            <person name="Schwessinger B."/>
            <person name="Dodds P.N."/>
            <person name="Figueroa M."/>
        </authorList>
    </citation>
    <scope>NUCLEOTIDE SEQUENCE [LARGE SCALE GENOMIC DNA]</scope>
    <source>
        <strain evidence="4">21-0</strain>
        <strain evidence="5 7">Ug99</strain>
    </source>
</reference>
<dbReference type="EMBL" id="VDEP01000141">
    <property type="protein sequence ID" value="KAA1128479.1"/>
    <property type="molecule type" value="Genomic_DNA"/>
</dbReference>
<evidence type="ECO:0000313" key="6">
    <source>
        <dbReference type="Proteomes" id="UP000324748"/>
    </source>
</evidence>
<evidence type="ECO:0000313" key="7">
    <source>
        <dbReference type="Proteomes" id="UP000325313"/>
    </source>
</evidence>
<keyword evidence="3" id="KW-0812">Transmembrane</keyword>
<protein>
    <recommendedName>
        <fullName evidence="8">Calcineurin-like phosphoesterase domain-containing protein</fullName>
    </recommendedName>
</protein>
<evidence type="ECO:0000256" key="1">
    <source>
        <dbReference type="ARBA" id="ARBA00022729"/>
    </source>
</evidence>
<evidence type="ECO:0008006" key="8">
    <source>
        <dbReference type="Google" id="ProtNLM"/>
    </source>
</evidence>
<evidence type="ECO:0000256" key="2">
    <source>
        <dbReference type="SAM" id="MobiDB-lite"/>
    </source>
</evidence>
<dbReference type="PANTHER" id="PTHR22953:SF153">
    <property type="entry name" value="PURPLE ACID PHOSPHATASE"/>
    <property type="match status" value="1"/>
</dbReference>
<dbReference type="OrthoDB" id="45007at2759"/>
<dbReference type="GO" id="GO:0003993">
    <property type="term" value="F:acid phosphatase activity"/>
    <property type="evidence" value="ECO:0007669"/>
    <property type="project" value="InterPro"/>
</dbReference>